<organism evidence="2 3">
    <name type="scientific">Diploptera punctata</name>
    <name type="common">Pacific beetle cockroach</name>
    <dbReference type="NCBI Taxonomy" id="6984"/>
    <lineage>
        <taxon>Eukaryota</taxon>
        <taxon>Metazoa</taxon>
        <taxon>Ecdysozoa</taxon>
        <taxon>Arthropoda</taxon>
        <taxon>Hexapoda</taxon>
        <taxon>Insecta</taxon>
        <taxon>Pterygota</taxon>
        <taxon>Neoptera</taxon>
        <taxon>Polyneoptera</taxon>
        <taxon>Dictyoptera</taxon>
        <taxon>Blattodea</taxon>
        <taxon>Blaberoidea</taxon>
        <taxon>Blaberidae</taxon>
        <taxon>Diplopterinae</taxon>
        <taxon>Diploptera</taxon>
    </lineage>
</organism>
<reference evidence="2" key="2">
    <citation type="submission" date="2023-05" db="EMBL/GenBank/DDBJ databases">
        <authorList>
            <person name="Fouks B."/>
        </authorList>
    </citation>
    <scope>NUCLEOTIDE SEQUENCE</scope>
    <source>
        <strain evidence="2">Stay&amp;Tobe</strain>
        <tissue evidence="2">Testes</tissue>
    </source>
</reference>
<keyword evidence="1" id="KW-0812">Transmembrane</keyword>
<comment type="caution">
    <text evidence="2">The sequence shown here is derived from an EMBL/GenBank/DDBJ whole genome shotgun (WGS) entry which is preliminary data.</text>
</comment>
<dbReference type="EMBL" id="JASPKZ010007245">
    <property type="protein sequence ID" value="KAJ9585864.1"/>
    <property type="molecule type" value="Genomic_DNA"/>
</dbReference>
<keyword evidence="1" id="KW-1133">Transmembrane helix</keyword>
<proteinExistence type="predicted"/>
<keyword evidence="1" id="KW-0472">Membrane</keyword>
<evidence type="ECO:0000313" key="3">
    <source>
        <dbReference type="Proteomes" id="UP001233999"/>
    </source>
</evidence>
<sequence length="163" mass="18895">MENILTPSFEYSVKPMLLIFKIFGIPINFSKQSILWCLLNRLLTCLLFAIHATGFFYNCSSVVLENDKIPKKIAIIVFLYFTTIYLSNISTLICLNFKGDNISTLFIKLCNVDTVFNETKLNQIYINTRSQTISYFAILVLMLILNHCGMYLTYYFDIFKIVS</sequence>
<dbReference type="AlphaFoldDB" id="A0AAD7ZS38"/>
<reference evidence="2" key="1">
    <citation type="journal article" date="2023" name="IScience">
        <title>Live-bearing cockroach genome reveals convergent evolutionary mechanisms linked to viviparity in insects and beyond.</title>
        <authorList>
            <person name="Fouks B."/>
            <person name="Harrison M.C."/>
            <person name="Mikhailova A.A."/>
            <person name="Marchal E."/>
            <person name="English S."/>
            <person name="Carruthers M."/>
            <person name="Jennings E.C."/>
            <person name="Chiamaka E.L."/>
            <person name="Frigard R.A."/>
            <person name="Pippel M."/>
            <person name="Attardo G.M."/>
            <person name="Benoit J.B."/>
            <person name="Bornberg-Bauer E."/>
            <person name="Tobe S.S."/>
        </authorList>
    </citation>
    <scope>NUCLEOTIDE SEQUENCE</scope>
    <source>
        <strain evidence="2">Stay&amp;Tobe</strain>
    </source>
</reference>
<accession>A0AAD7ZS38</accession>
<name>A0AAD7ZS38_DIPPU</name>
<evidence type="ECO:0000313" key="2">
    <source>
        <dbReference type="EMBL" id="KAJ9585864.1"/>
    </source>
</evidence>
<feature type="transmembrane region" description="Helical" evidence="1">
    <location>
        <begin position="133"/>
        <end position="156"/>
    </location>
</feature>
<feature type="transmembrane region" description="Helical" evidence="1">
    <location>
        <begin position="75"/>
        <end position="97"/>
    </location>
</feature>
<feature type="transmembrane region" description="Helical" evidence="1">
    <location>
        <begin position="42"/>
        <end position="63"/>
    </location>
</feature>
<feature type="transmembrane region" description="Helical" evidence="1">
    <location>
        <begin position="12"/>
        <end position="30"/>
    </location>
</feature>
<dbReference type="Proteomes" id="UP001233999">
    <property type="component" value="Unassembled WGS sequence"/>
</dbReference>
<protein>
    <submittedName>
        <fullName evidence="2">Uncharacterized protein</fullName>
    </submittedName>
</protein>
<gene>
    <name evidence="2" type="ORF">L9F63_020506</name>
</gene>
<evidence type="ECO:0000256" key="1">
    <source>
        <dbReference type="SAM" id="Phobius"/>
    </source>
</evidence>
<feature type="non-terminal residue" evidence="2">
    <location>
        <position position="163"/>
    </location>
</feature>
<keyword evidence="3" id="KW-1185">Reference proteome</keyword>